<name>A0ACC8XI98_9FIRM</name>
<sequence length="300" mass="33399">MKKQTLENIAGWIFIAPVVILMIVFIIGPAIFSFGLSFKDYNLLKPQQSTWVLFENYKELMSDPNFYQALFNTLKYSIVVVPVQTFIALCLATVANQKIKGKMFFRVAYYIPAVTSAVASASMFMFLFNTNGIANKFLGLFGFKAVSWFTDPTYALPLAMLMAIWSTVGTQMLVFLAGLQDIPSDVYEAAAIDGATGMQQFKSITIPMLSEKTMFVVVVGMIGTLQMFDQAFIISGGTGGPLGSTTTVVLYLYNKAFGENRLGYGSAVAVCLFIIIFTLTIFQKYYFEERPKKLERKGVR</sequence>
<dbReference type="EMBL" id="LJHD01000086">
    <property type="protein sequence ID" value="ONI44903.1"/>
    <property type="molecule type" value="Genomic_DNA"/>
</dbReference>
<evidence type="ECO:0000313" key="1">
    <source>
        <dbReference type="EMBL" id="ONI44903.1"/>
    </source>
</evidence>
<dbReference type="Proteomes" id="UP000188637">
    <property type="component" value="Unassembled WGS sequence"/>
</dbReference>
<comment type="caution">
    <text evidence="1">The sequence shown here is derived from an EMBL/GenBank/DDBJ whole genome shotgun (WGS) entry which is preliminary data.</text>
</comment>
<organism evidence="1 2">
    <name type="scientific">Candidatus Epulonipiscium fishelsonii</name>
    <dbReference type="NCBI Taxonomy" id="77094"/>
    <lineage>
        <taxon>Bacteria</taxon>
        <taxon>Bacillati</taxon>
        <taxon>Bacillota</taxon>
        <taxon>Clostridia</taxon>
        <taxon>Lachnospirales</taxon>
        <taxon>Lachnospiraceae</taxon>
        <taxon>Candidatus Epulonipiscium</taxon>
    </lineage>
</organism>
<proteinExistence type="predicted"/>
<protein>
    <submittedName>
        <fullName evidence="1">Sugar ABC transporter permease</fullName>
    </submittedName>
</protein>
<reference evidence="1" key="1">
    <citation type="submission" date="2016-08" db="EMBL/GenBank/DDBJ databases">
        <authorList>
            <person name="Ngugi D.K."/>
            <person name="Miyake S."/>
            <person name="Stingl U."/>
        </authorList>
    </citation>
    <scope>NUCLEOTIDE SEQUENCE</scope>
    <source>
        <strain evidence="1">SCG-D08WGA-EpuloA1</strain>
    </source>
</reference>
<evidence type="ECO:0000313" key="2">
    <source>
        <dbReference type="Proteomes" id="UP000188637"/>
    </source>
</evidence>
<keyword evidence="2" id="KW-1185">Reference proteome</keyword>
<accession>A0ACC8XI98</accession>
<gene>
    <name evidence="1" type="ORF">AN640_05155</name>
</gene>